<reference evidence="1" key="1">
    <citation type="submission" date="2018-06" db="EMBL/GenBank/DDBJ databases">
        <authorList>
            <person name="Zhirakovskaya E."/>
        </authorList>
    </citation>
    <scope>NUCLEOTIDE SEQUENCE</scope>
</reference>
<keyword evidence="1" id="KW-0808">Transferase</keyword>
<dbReference type="EMBL" id="UOEZ01000023">
    <property type="protein sequence ID" value="VAW35281.1"/>
    <property type="molecule type" value="Genomic_DNA"/>
</dbReference>
<dbReference type="SUPFAM" id="SSF52540">
    <property type="entry name" value="P-loop containing nucleoside triphosphate hydrolases"/>
    <property type="match status" value="1"/>
</dbReference>
<dbReference type="InterPro" id="IPR003724">
    <property type="entry name" value="CblAdoTrfase_CobA"/>
</dbReference>
<dbReference type="PANTHER" id="PTHR46638:SF1">
    <property type="entry name" value="CORRINOID ADENOSYLTRANSFERASE"/>
    <property type="match status" value="1"/>
</dbReference>
<evidence type="ECO:0000313" key="1">
    <source>
        <dbReference type="EMBL" id="VAW35281.1"/>
    </source>
</evidence>
<sequence>MGSARRGLVHIYTGHGKGKTTASVGLAIRAAGHGMRVLFVQFFKMEDDVSGEKEIFRQRIPEITLMRSNVRHPIFTRGKTDKAALRASVRDTFEAARALVAADGGGGYDMLVFDEILSAINGGYIEVSEVMELLEARPYSMEVVLTGRDVPTELVRVADYVTEMLKIKHPFDHDIKAREGIEF</sequence>
<dbReference type="EC" id="2.5.1.17" evidence="1"/>
<gene>
    <name evidence="1" type="ORF">MNBD_DELTA02-700</name>
</gene>
<dbReference type="GO" id="GO:0008817">
    <property type="term" value="F:corrinoid adenosyltransferase activity"/>
    <property type="evidence" value="ECO:0007669"/>
    <property type="project" value="UniProtKB-EC"/>
</dbReference>
<dbReference type="InterPro" id="IPR027417">
    <property type="entry name" value="P-loop_NTPase"/>
</dbReference>
<accession>A0A3B0UWF4</accession>
<proteinExistence type="predicted"/>
<dbReference type="GO" id="GO:0005524">
    <property type="term" value="F:ATP binding"/>
    <property type="evidence" value="ECO:0007669"/>
    <property type="project" value="InterPro"/>
</dbReference>
<dbReference type="PIRSF" id="PIRSF015617">
    <property type="entry name" value="Adensltrnsf_CobA"/>
    <property type="match status" value="1"/>
</dbReference>
<dbReference type="Gene3D" id="3.40.50.300">
    <property type="entry name" value="P-loop containing nucleotide triphosphate hydrolases"/>
    <property type="match status" value="1"/>
</dbReference>
<dbReference type="Pfam" id="PF02572">
    <property type="entry name" value="CobA_CobO_BtuR"/>
    <property type="match status" value="1"/>
</dbReference>
<organism evidence="1">
    <name type="scientific">hydrothermal vent metagenome</name>
    <dbReference type="NCBI Taxonomy" id="652676"/>
    <lineage>
        <taxon>unclassified sequences</taxon>
        <taxon>metagenomes</taxon>
        <taxon>ecological metagenomes</taxon>
    </lineage>
</organism>
<dbReference type="AlphaFoldDB" id="A0A3B0UWF4"/>
<dbReference type="PANTHER" id="PTHR46638">
    <property type="entry name" value="CORRINOID ADENOSYLTRANSFERASE"/>
    <property type="match status" value="1"/>
</dbReference>
<dbReference type="GO" id="GO:0009236">
    <property type="term" value="P:cobalamin biosynthetic process"/>
    <property type="evidence" value="ECO:0007669"/>
    <property type="project" value="InterPro"/>
</dbReference>
<protein>
    <submittedName>
        <fullName evidence="1">Cob(I)alamin adenosyltransferase</fullName>
        <ecNumber evidence="1">2.5.1.17</ecNumber>
    </submittedName>
</protein>
<name>A0A3B0UWF4_9ZZZZ</name>